<evidence type="ECO:0000256" key="5">
    <source>
        <dbReference type="ARBA" id="ARBA00022801"/>
    </source>
</evidence>
<comment type="caution">
    <text evidence="8">The sequence shown here is derived from an EMBL/GenBank/DDBJ whole genome shotgun (WGS) entry which is preliminary data.</text>
</comment>
<evidence type="ECO:0000313" key="8">
    <source>
        <dbReference type="EMBL" id="CAB3404377.1"/>
    </source>
</evidence>
<keyword evidence="3" id="KW-0645">Protease</keyword>
<dbReference type="PANTHER" id="PTHR46896">
    <property type="entry name" value="SENTRIN-SPECIFIC PROTEASE"/>
    <property type="match status" value="1"/>
</dbReference>
<dbReference type="AlphaFoldDB" id="A0A8S1ESW9"/>
<evidence type="ECO:0000256" key="4">
    <source>
        <dbReference type="ARBA" id="ARBA00022786"/>
    </source>
</evidence>
<dbReference type="InterPro" id="IPR051947">
    <property type="entry name" value="Sentrin-specific_protease"/>
</dbReference>
<reference evidence="8 9" key="1">
    <citation type="submission" date="2020-04" db="EMBL/GenBank/DDBJ databases">
        <authorList>
            <person name="Laetsch R D."/>
            <person name="Stevens L."/>
            <person name="Kumar S."/>
            <person name="Blaxter L. M."/>
        </authorList>
    </citation>
    <scope>NUCLEOTIDE SEQUENCE [LARGE SCALE GENOMIC DNA]</scope>
</reference>
<feature type="region of interest" description="Disordered" evidence="6">
    <location>
        <begin position="269"/>
        <end position="290"/>
    </location>
</feature>
<dbReference type="Pfam" id="PF02902">
    <property type="entry name" value="Peptidase_C48"/>
    <property type="match status" value="1"/>
</dbReference>
<keyword evidence="4" id="KW-0833">Ubl conjugation pathway</keyword>
<sequence>MSMDLDQARRLVSESVSRRDTTFRAKFFVYQSFIGNIEVSLKTKRHVTFYFNRKQDIRIGNSPSRQYRLVCRNERDVLIVAPEDFLNSRCRFKSYIESSSQYSRVRPLIEKRAEKRKFEETCVKTEVSIAPKHALDNKLSNDTFDLRMFVENLISQVVLNFDEPKEIRSKIDCNSKSLHITQTMFKPQSENEPMVEEKSNAVLQETHSFQQTYLTNGNPLTRIEYEEYAPSVSTNGIDPSYSYDSSFYEPVYQTTCDLTTKYLPETLTPMEPGTFSNESNEQKPTTPREAQVSYYTTDVDSFAEFSEFFTVNPMITNDTDNEAALSKRPKLEQQNGSNKEVTRDVVSLEDDGTAKANQFSRVSAPYVYIPGDENLLNEELFYFPPKNVDVDKADHILVCIKDVHTLERCEFVNDVIISFMINYLYFYRIPESLRSKIHIFNTFFYSRLTKNVPPMSLSGRKEIREGNAKIELKKSINYLSKWTKKFDLFEKEFVVIPVNEDYHWLLMVIVNPNGAIIEVGNEEESRKKQNTYIVFIDPLSGLDPSRRRHMGACLKEYLIGLFENTKTKDMKFAPEKECVFDASRVEVIRLKNTPIQKNFYDCGLYLLHYIEALFCDIKPVKTEEFPDFNWEERFPESCAMADLMRDKVYNLIQVFTPKKGRSRLERFERRHKRGLGTEGPRRHRRHSAAWPRNSKRNEAYYRRAYSLSPPPYNVQELVKEFNNPREIATMPITRRVREISLQEYAFPPVY</sequence>
<dbReference type="Gene3D" id="3.30.310.130">
    <property type="entry name" value="Ubiquitin-related"/>
    <property type="match status" value="1"/>
</dbReference>
<dbReference type="PANTHER" id="PTHR46896:SF3">
    <property type="entry name" value="FI06413P-RELATED"/>
    <property type="match status" value="1"/>
</dbReference>
<dbReference type="GO" id="GO:0070139">
    <property type="term" value="F:SUMO-specific endopeptidase activity"/>
    <property type="evidence" value="ECO:0007669"/>
    <property type="project" value="TreeGrafter"/>
</dbReference>
<feature type="compositionally biased region" description="Polar residues" evidence="6">
    <location>
        <begin position="274"/>
        <end position="285"/>
    </location>
</feature>
<dbReference type="EMBL" id="CADEPM010000004">
    <property type="protein sequence ID" value="CAB3404377.1"/>
    <property type="molecule type" value="Genomic_DNA"/>
</dbReference>
<evidence type="ECO:0000313" key="9">
    <source>
        <dbReference type="Proteomes" id="UP000494206"/>
    </source>
</evidence>
<evidence type="ECO:0000256" key="1">
    <source>
        <dbReference type="ARBA" id="ARBA00005234"/>
    </source>
</evidence>
<dbReference type="OrthoDB" id="442460at2759"/>
<keyword evidence="9" id="KW-1185">Reference proteome</keyword>
<accession>A0A8S1ESW9</accession>
<protein>
    <recommendedName>
        <fullName evidence="7">Ubiquitin-like protease family profile domain-containing protein</fullName>
    </recommendedName>
</protein>
<dbReference type="PROSITE" id="PS50600">
    <property type="entry name" value="ULP_PROTEASE"/>
    <property type="match status" value="1"/>
</dbReference>
<dbReference type="InterPro" id="IPR038765">
    <property type="entry name" value="Papain-like_cys_pep_sf"/>
</dbReference>
<feature type="domain" description="Ubiquitin-like protease family profile" evidence="7">
    <location>
        <begin position="396"/>
        <end position="613"/>
    </location>
</feature>
<keyword evidence="2" id="KW-0597">Phosphoprotein</keyword>
<dbReference type="GO" id="GO:0006508">
    <property type="term" value="P:proteolysis"/>
    <property type="evidence" value="ECO:0007669"/>
    <property type="project" value="UniProtKB-KW"/>
</dbReference>
<dbReference type="Gene3D" id="1.10.418.20">
    <property type="match status" value="1"/>
</dbReference>
<dbReference type="SUPFAM" id="SSF54001">
    <property type="entry name" value="Cysteine proteinases"/>
    <property type="match status" value="1"/>
</dbReference>
<keyword evidence="5" id="KW-0378">Hydrolase</keyword>
<proteinExistence type="inferred from homology"/>
<feature type="region of interest" description="Disordered" evidence="6">
    <location>
        <begin position="667"/>
        <end position="690"/>
    </location>
</feature>
<organism evidence="8 9">
    <name type="scientific">Caenorhabditis bovis</name>
    <dbReference type="NCBI Taxonomy" id="2654633"/>
    <lineage>
        <taxon>Eukaryota</taxon>
        <taxon>Metazoa</taxon>
        <taxon>Ecdysozoa</taxon>
        <taxon>Nematoda</taxon>
        <taxon>Chromadorea</taxon>
        <taxon>Rhabditida</taxon>
        <taxon>Rhabditina</taxon>
        <taxon>Rhabditomorpha</taxon>
        <taxon>Rhabditoidea</taxon>
        <taxon>Rhabditidae</taxon>
        <taxon>Peloderinae</taxon>
        <taxon>Caenorhabditis</taxon>
    </lineage>
</organism>
<gene>
    <name evidence="8" type="ORF">CBOVIS_LOCUS6724</name>
</gene>
<name>A0A8S1ESW9_9PELO</name>
<dbReference type="InterPro" id="IPR003653">
    <property type="entry name" value="Peptidase_C48_C"/>
</dbReference>
<evidence type="ECO:0000256" key="6">
    <source>
        <dbReference type="SAM" id="MobiDB-lite"/>
    </source>
</evidence>
<evidence type="ECO:0000256" key="2">
    <source>
        <dbReference type="ARBA" id="ARBA00022553"/>
    </source>
</evidence>
<dbReference type="Proteomes" id="UP000494206">
    <property type="component" value="Unassembled WGS sequence"/>
</dbReference>
<evidence type="ECO:0000256" key="3">
    <source>
        <dbReference type="ARBA" id="ARBA00022670"/>
    </source>
</evidence>
<evidence type="ECO:0000259" key="7">
    <source>
        <dbReference type="PROSITE" id="PS50600"/>
    </source>
</evidence>
<dbReference type="GO" id="GO:0016926">
    <property type="term" value="P:protein desumoylation"/>
    <property type="evidence" value="ECO:0007669"/>
    <property type="project" value="TreeGrafter"/>
</dbReference>
<dbReference type="GO" id="GO:0005634">
    <property type="term" value="C:nucleus"/>
    <property type="evidence" value="ECO:0007669"/>
    <property type="project" value="TreeGrafter"/>
</dbReference>
<dbReference type="GO" id="GO:0005737">
    <property type="term" value="C:cytoplasm"/>
    <property type="evidence" value="ECO:0007669"/>
    <property type="project" value="TreeGrafter"/>
</dbReference>
<comment type="similarity">
    <text evidence="1">Belongs to the peptidase C48 family.</text>
</comment>